<dbReference type="PANTHER" id="PTHR39966">
    <property type="entry name" value="BLL2471 PROTEIN-RELATED"/>
    <property type="match status" value="1"/>
</dbReference>
<evidence type="ECO:0000259" key="2">
    <source>
        <dbReference type="Pfam" id="PF01814"/>
    </source>
</evidence>
<dbReference type="Proteomes" id="UP000886674">
    <property type="component" value="Unassembled WGS sequence"/>
</dbReference>
<dbReference type="Gene3D" id="1.20.120.520">
    <property type="entry name" value="nmb1532 protein domain like"/>
    <property type="match status" value="1"/>
</dbReference>
<reference evidence="3" key="1">
    <citation type="journal article" date="2021" name="Proc. Natl. Acad. Sci. U.S.A.">
        <title>Global biogeography of chemosynthetic symbionts reveals both localized and globally distributed symbiont groups. .</title>
        <authorList>
            <person name="Osvatic J.T."/>
            <person name="Wilkins L.G.E."/>
            <person name="Leibrecht L."/>
            <person name="Leray M."/>
            <person name="Zauner S."/>
            <person name="Polzin J."/>
            <person name="Camacho Y."/>
            <person name="Gros O."/>
            <person name="van Gils J.A."/>
            <person name="Eisen J.A."/>
            <person name="Petersen J.M."/>
            <person name="Yuen B."/>
        </authorList>
    </citation>
    <scope>NUCLEOTIDE SEQUENCE</scope>
    <source>
        <strain evidence="3">MAGclacostrist055</strain>
    </source>
</reference>
<sequence>MAKAIKIIRNEHAGLAAIYRTLSVVVNDVVEGRTEPSFELFHSLVDYLKSFMYRYHHPKENDYLFPAVIKRNPGAASLVEVLETQHKEGGALLKTLEQALERYEKEGKTAQQEFVDAFERYHQFEWKHMSMEEREIIPMAKRSLTEEDWEAIDKVFLDHSDPLFGDKKQEEYKKLFDHIAKVAPAPYGLGS</sequence>
<dbReference type="GO" id="GO:0005886">
    <property type="term" value="C:plasma membrane"/>
    <property type="evidence" value="ECO:0007669"/>
    <property type="project" value="TreeGrafter"/>
</dbReference>
<evidence type="ECO:0000313" key="3">
    <source>
        <dbReference type="EMBL" id="MCG7980198.1"/>
    </source>
</evidence>
<keyword evidence="1" id="KW-0175">Coiled coil</keyword>
<feature type="coiled-coil region" evidence="1">
    <location>
        <begin position="86"/>
        <end position="113"/>
    </location>
</feature>
<dbReference type="InterPro" id="IPR012312">
    <property type="entry name" value="Hemerythrin-like"/>
</dbReference>
<name>A0A9E4NMX7_9GAMM</name>
<dbReference type="CDD" id="cd12108">
    <property type="entry name" value="Hr-like"/>
    <property type="match status" value="1"/>
</dbReference>
<protein>
    <submittedName>
        <fullName evidence="3">Hemerythrin domain-containing protein</fullName>
    </submittedName>
</protein>
<dbReference type="EMBL" id="JAEPCR010000108">
    <property type="protein sequence ID" value="MCG7980198.1"/>
    <property type="molecule type" value="Genomic_DNA"/>
</dbReference>
<comment type="caution">
    <text evidence="3">The sequence shown here is derived from an EMBL/GenBank/DDBJ whole genome shotgun (WGS) entry which is preliminary data.</text>
</comment>
<accession>A0A9E4NMX7</accession>
<dbReference type="AlphaFoldDB" id="A0A9E4NMX7"/>
<proteinExistence type="predicted"/>
<gene>
    <name evidence="3" type="ORF">JAY77_18870</name>
</gene>
<dbReference type="Pfam" id="PF01814">
    <property type="entry name" value="Hemerythrin"/>
    <property type="match status" value="1"/>
</dbReference>
<dbReference type="PANTHER" id="PTHR39966:SF1">
    <property type="entry name" value="HEMERYTHRIN-LIKE DOMAIN-CONTAINING PROTEIN"/>
    <property type="match status" value="1"/>
</dbReference>
<evidence type="ECO:0000313" key="4">
    <source>
        <dbReference type="Proteomes" id="UP000886674"/>
    </source>
</evidence>
<evidence type="ECO:0000256" key="1">
    <source>
        <dbReference type="SAM" id="Coils"/>
    </source>
</evidence>
<organism evidence="3 4">
    <name type="scientific">Candidatus Thiodiazotropha taylori</name>
    <dbReference type="NCBI Taxonomy" id="2792791"/>
    <lineage>
        <taxon>Bacteria</taxon>
        <taxon>Pseudomonadati</taxon>
        <taxon>Pseudomonadota</taxon>
        <taxon>Gammaproteobacteria</taxon>
        <taxon>Chromatiales</taxon>
        <taxon>Sedimenticolaceae</taxon>
        <taxon>Candidatus Thiodiazotropha</taxon>
    </lineage>
</organism>
<feature type="domain" description="Hemerythrin-like" evidence="2">
    <location>
        <begin position="4"/>
        <end position="140"/>
    </location>
</feature>